<feature type="domain" description="ATP-grasp" evidence="5">
    <location>
        <begin position="95"/>
        <end position="285"/>
    </location>
</feature>
<keyword evidence="1 4" id="KW-0547">Nucleotide-binding</keyword>
<protein>
    <recommendedName>
        <fullName evidence="4">N5-carboxyaminoimidazole ribonucleotide synthase</fullName>
        <shortName evidence="4">N5-CAIR synthase</shortName>
        <ecNumber evidence="4">6.3.4.18</ecNumber>
    </recommendedName>
    <alternativeName>
        <fullName evidence="4">5-(carboxyamino)imidazole ribonucleotide synthetase</fullName>
    </alternativeName>
</protein>
<dbReference type="PANTHER" id="PTHR11609:SF5">
    <property type="entry name" value="PHOSPHORIBOSYLAMINOIMIDAZOLE CARBOXYLASE"/>
    <property type="match status" value="1"/>
</dbReference>
<reference evidence="7" key="1">
    <citation type="journal article" date="2018" name="Front. Microbiol.">
        <title>Genome-Based Analysis Reveals the Taxonomy and Diversity of the Family Idiomarinaceae.</title>
        <authorList>
            <person name="Liu Y."/>
            <person name="Lai Q."/>
            <person name="Shao Z."/>
        </authorList>
    </citation>
    <scope>NUCLEOTIDE SEQUENCE [LARGE SCALE GENOMIC DNA]</scope>
    <source>
        <strain evidence="7">F23</strain>
    </source>
</reference>
<feature type="binding site" evidence="4">
    <location>
        <begin position="136"/>
        <end position="142"/>
    </location>
    <ligand>
        <name>ATP</name>
        <dbReference type="ChEBI" id="CHEBI:30616"/>
    </ligand>
</feature>
<dbReference type="PROSITE" id="PS50975">
    <property type="entry name" value="ATP_GRASP"/>
    <property type="match status" value="1"/>
</dbReference>
<dbReference type="PANTHER" id="PTHR11609">
    <property type="entry name" value="PURINE BIOSYNTHESIS PROTEIN 6/7, PUR6/7"/>
    <property type="match status" value="1"/>
</dbReference>
<dbReference type="GO" id="GO:0046872">
    <property type="term" value="F:metal ion binding"/>
    <property type="evidence" value="ECO:0007669"/>
    <property type="project" value="InterPro"/>
</dbReference>
<feature type="binding site" evidence="4">
    <location>
        <position position="174"/>
    </location>
    <ligand>
        <name>ATP</name>
        <dbReference type="ChEBI" id="CHEBI:30616"/>
    </ligand>
</feature>
<feature type="binding site" evidence="4">
    <location>
        <begin position="255"/>
        <end position="256"/>
    </location>
    <ligand>
        <name>ATP</name>
        <dbReference type="ChEBI" id="CHEBI:30616"/>
    </ligand>
</feature>
<gene>
    <name evidence="4" type="primary">purK</name>
    <name evidence="6" type="ORF">CWE25_12695</name>
</gene>
<dbReference type="Gene3D" id="3.40.50.20">
    <property type="match status" value="1"/>
</dbReference>
<dbReference type="InterPro" id="IPR005875">
    <property type="entry name" value="PurK"/>
</dbReference>
<dbReference type="UniPathway" id="UPA00074">
    <property type="reaction ID" value="UER00942"/>
</dbReference>
<dbReference type="EC" id="6.3.4.18" evidence="4"/>
<dbReference type="HAMAP" id="MF_01928">
    <property type="entry name" value="PurK"/>
    <property type="match status" value="1"/>
</dbReference>
<dbReference type="GO" id="GO:0034028">
    <property type="term" value="F:5-(carboxyamino)imidazole ribonucleotide synthase activity"/>
    <property type="evidence" value="ECO:0007669"/>
    <property type="project" value="UniProtKB-UniRule"/>
</dbReference>
<sequence length="363" mass="40219">MKVLILGNGQLGQMLGKAAIQQGHECILYSDRDHQVKALGSQQALNLSLEEAKEWADVVTWEHEHLADDLIDATADKWLLKASLFRQLTDRRTQKALCDTLEIPTSDWQPFNDAAELEAILSDCDRAVVIKSAKGGYDGKGQWRWKPGQAKDDIIAEAGQRPGIVEDMIDFSDEVSVVAARDHHGEQRGYPLTLNVHRKGILAYSIAGAQGFSEALERQAQAYHQKLTDELDYIGVLAIEFFVVGEGDDQQLLVNEIAPRVHNSGHWTMSGSNCDQFNLHMRAITGLPTPDLLVAPTLMLNAIGIDGFPEVLWEAGAADCHWYGKDARPGRKVGHVNLMVDSAERAHKLAEQWCDELQVLKDA</sequence>
<feature type="binding site" evidence="4">
    <location>
        <begin position="166"/>
        <end position="169"/>
    </location>
    <ligand>
        <name>ATP</name>
        <dbReference type="ChEBI" id="CHEBI:30616"/>
    </ligand>
</feature>
<dbReference type="EMBL" id="PIPV01000015">
    <property type="protein sequence ID" value="RUO50442.1"/>
    <property type="molecule type" value="Genomic_DNA"/>
</dbReference>
<keyword evidence="7" id="KW-1185">Reference proteome</keyword>
<evidence type="ECO:0000313" key="6">
    <source>
        <dbReference type="EMBL" id="RUO50442.1"/>
    </source>
</evidence>
<evidence type="ECO:0000256" key="2">
    <source>
        <dbReference type="ARBA" id="ARBA00022755"/>
    </source>
</evidence>
<dbReference type="InterPro" id="IPR011761">
    <property type="entry name" value="ATP-grasp"/>
</dbReference>
<keyword evidence="2 4" id="KW-0658">Purine biosynthesis</keyword>
<dbReference type="InterPro" id="IPR013815">
    <property type="entry name" value="ATP_grasp_subdomain_1"/>
</dbReference>
<dbReference type="Gene3D" id="3.30.470.20">
    <property type="entry name" value="ATP-grasp fold, B domain"/>
    <property type="match status" value="1"/>
</dbReference>
<evidence type="ECO:0000259" key="5">
    <source>
        <dbReference type="PROSITE" id="PS50975"/>
    </source>
</evidence>
<dbReference type="InterPro" id="IPR016185">
    <property type="entry name" value="PreATP-grasp_dom_sf"/>
</dbReference>
<evidence type="ECO:0000256" key="3">
    <source>
        <dbReference type="ARBA" id="ARBA00022840"/>
    </source>
</evidence>
<dbReference type="SUPFAM" id="SSF51246">
    <property type="entry name" value="Rudiment single hybrid motif"/>
    <property type="match status" value="1"/>
</dbReference>
<comment type="subunit">
    <text evidence="4">Homodimer.</text>
</comment>
<feature type="binding site" evidence="4">
    <location>
        <position position="131"/>
    </location>
    <ligand>
        <name>ATP</name>
        <dbReference type="ChEBI" id="CHEBI:30616"/>
    </ligand>
</feature>
<comment type="caution">
    <text evidence="6">The sequence shown here is derived from an EMBL/GenBank/DDBJ whole genome shotgun (WGS) entry which is preliminary data.</text>
</comment>
<organism evidence="6 7">
    <name type="scientific">Idiomarina fontislapidosi</name>
    <dbReference type="NCBI Taxonomy" id="263723"/>
    <lineage>
        <taxon>Bacteria</taxon>
        <taxon>Pseudomonadati</taxon>
        <taxon>Pseudomonadota</taxon>
        <taxon>Gammaproteobacteria</taxon>
        <taxon>Alteromonadales</taxon>
        <taxon>Idiomarinaceae</taxon>
        <taxon>Idiomarina</taxon>
    </lineage>
</organism>
<keyword evidence="4" id="KW-0436">Ligase</keyword>
<feature type="binding site" evidence="4">
    <location>
        <position position="197"/>
    </location>
    <ligand>
        <name>ATP</name>
        <dbReference type="ChEBI" id="CHEBI:30616"/>
    </ligand>
</feature>
<dbReference type="GO" id="GO:0006189">
    <property type="term" value="P:'de novo' IMP biosynthetic process"/>
    <property type="evidence" value="ECO:0007669"/>
    <property type="project" value="UniProtKB-UniRule"/>
</dbReference>
<feature type="binding site" evidence="4">
    <location>
        <position position="91"/>
    </location>
    <ligand>
        <name>ATP</name>
        <dbReference type="ChEBI" id="CHEBI:30616"/>
    </ligand>
</feature>
<dbReference type="InterPro" id="IPR003135">
    <property type="entry name" value="ATP-grasp_carboxylate-amine"/>
</dbReference>
<accession>A0A432XP37</accession>
<dbReference type="OrthoDB" id="9804625at2"/>
<proteinExistence type="inferred from homology"/>
<comment type="function">
    <text evidence="4">Catalyzes the ATP-dependent conversion of 5-aminoimidazole ribonucleotide (AIR) and HCO(3)(-) to N5-carboxyaminoimidazole ribonucleotide (N5-CAIR).</text>
</comment>
<dbReference type="GO" id="GO:0004638">
    <property type="term" value="F:phosphoribosylaminoimidazole carboxylase activity"/>
    <property type="evidence" value="ECO:0007669"/>
    <property type="project" value="InterPro"/>
</dbReference>
<dbReference type="Proteomes" id="UP000287330">
    <property type="component" value="Unassembled WGS sequence"/>
</dbReference>
<keyword evidence="3 4" id="KW-0067">ATP-binding</keyword>
<dbReference type="InterPro" id="IPR040686">
    <property type="entry name" value="PurK_C"/>
</dbReference>
<dbReference type="Pfam" id="PF02222">
    <property type="entry name" value="ATP-grasp"/>
    <property type="match status" value="1"/>
</dbReference>
<dbReference type="SUPFAM" id="SSF56059">
    <property type="entry name" value="Glutathione synthetase ATP-binding domain-like"/>
    <property type="match status" value="1"/>
</dbReference>
<name>A0A432XP37_9GAMM</name>
<dbReference type="AlphaFoldDB" id="A0A432XP37"/>
<comment type="catalytic activity">
    <reaction evidence="4">
        <text>5-amino-1-(5-phospho-beta-D-ribosyl)imidazole + hydrogencarbonate + ATP = 5-carboxyamino-1-(5-phospho-D-ribosyl)imidazole + ADP + phosphate + 2 H(+)</text>
        <dbReference type="Rhea" id="RHEA:19317"/>
        <dbReference type="ChEBI" id="CHEBI:15378"/>
        <dbReference type="ChEBI" id="CHEBI:17544"/>
        <dbReference type="ChEBI" id="CHEBI:30616"/>
        <dbReference type="ChEBI" id="CHEBI:43474"/>
        <dbReference type="ChEBI" id="CHEBI:58730"/>
        <dbReference type="ChEBI" id="CHEBI:137981"/>
        <dbReference type="ChEBI" id="CHEBI:456216"/>
        <dbReference type="EC" id="6.3.4.18"/>
    </reaction>
</comment>
<evidence type="ECO:0000313" key="7">
    <source>
        <dbReference type="Proteomes" id="UP000287330"/>
    </source>
</evidence>
<comment type="similarity">
    <text evidence="4">Belongs to the PurK/PurT family.</text>
</comment>
<dbReference type="SUPFAM" id="SSF52440">
    <property type="entry name" value="PreATP-grasp domain"/>
    <property type="match status" value="1"/>
</dbReference>
<comment type="pathway">
    <text evidence="4">Purine metabolism; IMP biosynthesis via de novo pathway; 5-amino-1-(5-phospho-D-ribosyl)imidazole-4-carboxylate from 5-amino-1-(5-phospho-D-ribosyl)imidazole (N5-CAIR route): step 1/2.</text>
</comment>
<dbReference type="GO" id="GO:0005829">
    <property type="term" value="C:cytosol"/>
    <property type="evidence" value="ECO:0007669"/>
    <property type="project" value="TreeGrafter"/>
</dbReference>
<dbReference type="RefSeq" id="WP_110576307.1">
    <property type="nucleotide sequence ID" value="NZ_PIPV01000015.1"/>
</dbReference>
<dbReference type="Pfam" id="PF17769">
    <property type="entry name" value="PurK_C"/>
    <property type="match status" value="1"/>
</dbReference>
<dbReference type="GO" id="GO:0005524">
    <property type="term" value="F:ATP binding"/>
    <property type="evidence" value="ECO:0007669"/>
    <property type="project" value="UniProtKB-UniRule"/>
</dbReference>
<dbReference type="Gene3D" id="3.30.1490.20">
    <property type="entry name" value="ATP-grasp fold, A domain"/>
    <property type="match status" value="1"/>
</dbReference>
<dbReference type="InterPro" id="IPR011054">
    <property type="entry name" value="Rudment_hybrid_motif"/>
</dbReference>
<evidence type="ECO:0000256" key="1">
    <source>
        <dbReference type="ARBA" id="ARBA00022741"/>
    </source>
</evidence>
<evidence type="ECO:0000256" key="4">
    <source>
        <dbReference type="HAMAP-Rule" id="MF_01928"/>
    </source>
</evidence>